<reference evidence="3" key="1">
    <citation type="submission" date="2017-09" db="EMBL/GenBank/DDBJ databases">
        <title>Genome sequence of Nannocystis excedens DSM 71.</title>
        <authorList>
            <person name="Blom J."/>
        </authorList>
    </citation>
    <scope>NUCLEOTIDE SEQUENCE [LARGE SCALE GENOMIC DNA]</scope>
    <source>
        <strain evidence="3">type strain: E19</strain>
    </source>
</reference>
<feature type="transmembrane region" description="Helical" evidence="1">
    <location>
        <begin position="46"/>
        <end position="64"/>
    </location>
</feature>
<dbReference type="EMBL" id="LT960614">
    <property type="protein sequence ID" value="SON53712.1"/>
    <property type="molecule type" value="Genomic_DNA"/>
</dbReference>
<dbReference type="Pfam" id="PF10947">
    <property type="entry name" value="DUF2628"/>
    <property type="match status" value="1"/>
</dbReference>
<evidence type="ECO:0008006" key="4">
    <source>
        <dbReference type="Google" id="ProtNLM"/>
    </source>
</evidence>
<gene>
    <name evidence="2" type="ORF">HDIA_0171</name>
</gene>
<keyword evidence="1" id="KW-0812">Transmembrane</keyword>
<keyword evidence="1" id="KW-0472">Membrane</keyword>
<dbReference type="RefSeq" id="WP_099553502.1">
    <property type="nucleotide sequence ID" value="NZ_LT960614.1"/>
</dbReference>
<dbReference type="Proteomes" id="UP000223606">
    <property type="component" value="Chromosome 1"/>
</dbReference>
<keyword evidence="1" id="KW-1133">Transmembrane helix</keyword>
<keyword evidence="3" id="KW-1185">Reference proteome</keyword>
<dbReference type="OrthoDB" id="7285394at2"/>
<evidence type="ECO:0000313" key="3">
    <source>
        <dbReference type="Proteomes" id="UP000223606"/>
    </source>
</evidence>
<evidence type="ECO:0000313" key="2">
    <source>
        <dbReference type="EMBL" id="SON53712.1"/>
    </source>
</evidence>
<name>A0A2C9D058_9HYPH</name>
<organism evidence="2 3">
    <name type="scientific">Hartmannibacter diazotrophicus</name>
    <dbReference type="NCBI Taxonomy" id="1482074"/>
    <lineage>
        <taxon>Bacteria</taxon>
        <taxon>Pseudomonadati</taxon>
        <taxon>Pseudomonadota</taxon>
        <taxon>Alphaproteobacteria</taxon>
        <taxon>Hyphomicrobiales</taxon>
        <taxon>Pleomorphomonadaceae</taxon>
        <taxon>Hartmannibacter</taxon>
    </lineage>
</organism>
<proteinExistence type="predicted"/>
<dbReference type="KEGG" id="hdi:HDIA_0171"/>
<sequence>MTIHMAYVPPDAETTTPERIDLVLVKEGFSWPALIVAPLWLIWHRMWWVLLGYVVAVVLIGVLGQGLGEDARTMLEIVFAIGFALEANDLRAWSLERKGWRLAGLIEGRDLDTVERRFFEAWLQRPAKTAPASRTDRPPVGPRAVDTGIIGLFPGNPSPNLPSRS</sequence>
<dbReference type="InterPro" id="IPR024399">
    <property type="entry name" value="DUF2628"/>
</dbReference>
<dbReference type="AlphaFoldDB" id="A0A2C9D058"/>
<accession>A0A2C9D058</accession>
<protein>
    <recommendedName>
        <fullName evidence="4">DUF2628 domain-containing protein</fullName>
    </recommendedName>
</protein>
<evidence type="ECO:0000256" key="1">
    <source>
        <dbReference type="SAM" id="Phobius"/>
    </source>
</evidence>